<dbReference type="InterPro" id="IPR011010">
    <property type="entry name" value="DNA_brk_join_enz"/>
</dbReference>
<organism evidence="13 14">
    <name type="scientific">Succinivibrio dextrinosolvens DSM 3072</name>
    <dbReference type="NCBI Taxonomy" id="1123324"/>
    <lineage>
        <taxon>Bacteria</taxon>
        <taxon>Pseudomonadati</taxon>
        <taxon>Pseudomonadota</taxon>
        <taxon>Gammaproteobacteria</taxon>
        <taxon>Aeromonadales</taxon>
        <taxon>Succinivibrionaceae</taxon>
        <taxon>Succinivibrio</taxon>
    </lineage>
</organism>
<dbReference type="InterPro" id="IPR050090">
    <property type="entry name" value="Tyrosine_recombinase_XerCD"/>
</dbReference>
<dbReference type="InterPro" id="IPR011932">
    <property type="entry name" value="Recomb_XerD"/>
</dbReference>
<feature type="active site" evidence="10">
    <location>
        <position position="247"/>
    </location>
</feature>
<dbReference type="RefSeq" id="WP_078928396.1">
    <property type="nucleotide sequence ID" value="NZ_FUXX01000010.1"/>
</dbReference>
<feature type="domain" description="Tyr recombinase" evidence="11">
    <location>
        <begin position="108"/>
        <end position="292"/>
    </location>
</feature>
<dbReference type="PANTHER" id="PTHR30349:SF81">
    <property type="entry name" value="TYROSINE RECOMBINASE XERC"/>
    <property type="match status" value="1"/>
</dbReference>
<dbReference type="Pfam" id="PF00589">
    <property type="entry name" value="Phage_integrase"/>
    <property type="match status" value="1"/>
</dbReference>
<dbReference type="InterPro" id="IPR002104">
    <property type="entry name" value="Integrase_catalytic"/>
</dbReference>
<evidence type="ECO:0000259" key="12">
    <source>
        <dbReference type="PROSITE" id="PS51900"/>
    </source>
</evidence>
<dbReference type="NCBIfam" id="NF001399">
    <property type="entry name" value="PRK00283.1"/>
    <property type="match status" value="1"/>
</dbReference>
<dbReference type="Gene3D" id="1.10.443.10">
    <property type="entry name" value="Intergrase catalytic core"/>
    <property type="match status" value="1"/>
</dbReference>
<comment type="similarity">
    <text evidence="10">Belongs to the 'phage' integrase family. XerC subfamily.</text>
</comment>
<comment type="function">
    <text evidence="10">Site-specific tyrosine recombinase, which acts by catalyzing the cutting and rejoining of the recombining DNA molecules. The XerC-XerD complex is essential to convert dimers of the bacterial chromosome into monomers to permit their segregation at cell division. It also contributes to the segregational stability of plasmids.</text>
</comment>
<dbReference type="InterPro" id="IPR010998">
    <property type="entry name" value="Integrase_recombinase_N"/>
</dbReference>
<dbReference type="Gene3D" id="1.10.150.130">
    <property type="match status" value="1"/>
</dbReference>
<evidence type="ECO:0000256" key="3">
    <source>
        <dbReference type="ARBA" id="ARBA00022490"/>
    </source>
</evidence>
<dbReference type="InterPro" id="IPR013762">
    <property type="entry name" value="Integrase-like_cat_sf"/>
</dbReference>
<feature type="active site" evidence="10">
    <location>
        <position position="270"/>
    </location>
</feature>
<dbReference type="CDD" id="cd00798">
    <property type="entry name" value="INT_XerDC_C"/>
    <property type="match status" value="1"/>
</dbReference>
<evidence type="ECO:0000256" key="5">
    <source>
        <dbReference type="ARBA" id="ARBA00022829"/>
    </source>
</evidence>
<keyword evidence="4 10" id="KW-0132">Cell division</keyword>
<evidence type="ECO:0000313" key="14">
    <source>
        <dbReference type="Proteomes" id="UP000242432"/>
    </source>
</evidence>
<keyword evidence="3 10" id="KW-0963">Cytoplasm</keyword>
<dbReference type="AlphaFoldDB" id="A0A1T4V5U5"/>
<name>A0A1T4V5U5_9GAMM</name>
<evidence type="ECO:0000313" key="13">
    <source>
        <dbReference type="EMBL" id="SKA60317.1"/>
    </source>
</evidence>
<comment type="subunit">
    <text evidence="10">Forms a cyclic heterotetrameric complex composed of two molecules of XerC and two molecules of XerD.</text>
</comment>
<keyword evidence="6 10" id="KW-0229">DNA integration</keyword>
<dbReference type="GO" id="GO:0051301">
    <property type="term" value="P:cell division"/>
    <property type="evidence" value="ECO:0007669"/>
    <property type="project" value="UniProtKB-KW"/>
</dbReference>
<dbReference type="PROSITE" id="PS51900">
    <property type="entry name" value="CB"/>
    <property type="match status" value="1"/>
</dbReference>
<comment type="similarity">
    <text evidence="2">Belongs to the 'phage' integrase family. XerD subfamily.</text>
</comment>
<dbReference type="PANTHER" id="PTHR30349">
    <property type="entry name" value="PHAGE INTEGRASE-RELATED"/>
    <property type="match status" value="1"/>
</dbReference>
<keyword evidence="14" id="KW-1185">Reference proteome</keyword>
<keyword evidence="7 10" id="KW-0238">DNA-binding</keyword>
<dbReference type="GO" id="GO:0003677">
    <property type="term" value="F:DNA binding"/>
    <property type="evidence" value="ECO:0007669"/>
    <property type="project" value="UniProtKB-UniRule"/>
</dbReference>
<evidence type="ECO:0000256" key="1">
    <source>
        <dbReference type="ARBA" id="ARBA00004496"/>
    </source>
</evidence>
<evidence type="ECO:0000256" key="6">
    <source>
        <dbReference type="ARBA" id="ARBA00022908"/>
    </source>
</evidence>
<feature type="active site" evidence="10">
    <location>
        <position position="172"/>
    </location>
</feature>
<dbReference type="GO" id="GO:0007059">
    <property type="term" value="P:chromosome segregation"/>
    <property type="evidence" value="ECO:0007669"/>
    <property type="project" value="UniProtKB-UniRule"/>
</dbReference>
<evidence type="ECO:0000259" key="11">
    <source>
        <dbReference type="PROSITE" id="PS51898"/>
    </source>
</evidence>
<sequence>MGIDESERILIGFSDYLLLEKGMSDSTIRSYLSDVRLFFSYLTEANSRIIPFSSGDIENYLKLKENCEPSTVARFLVALRCLCIYLKTDKQIDEDPCVHIANPKLVRHIPSVLSEDCVEAFLNIPDLSSHTGLRDKAMLETLYATGLRVSELVTLKFDNVNFSDGFIIVRGKGDKERLVPLTESALYWIDTYVSTLRKNKDAKGVSPYIFLSGKGVAPMTRNAFWYRIKCYCKELNITSKISPHTFRHAFATHLLNHDADLRSVQMLLGHSSLLTTQIYTHVATERLHQVYDKAHPRSDKNNVQ</sequence>
<feature type="active site" description="O-(3'-phospho-DNA)-tyrosine intermediate" evidence="10">
    <location>
        <position position="279"/>
    </location>
</feature>
<dbReference type="InterPro" id="IPR004107">
    <property type="entry name" value="Integrase_SAM-like_N"/>
</dbReference>
<keyword evidence="9 10" id="KW-0131">Cell cycle</keyword>
<dbReference type="GO" id="GO:0006313">
    <property type="term" value="P:DNA transposition"/>
    <property type="evidence" value="ECO:0007669"/>
    <property type="project" value="UniProtKB-UniRule"/>
</dbReference>
<dbReference type="GO" id="GO:0009037">
    <property type="term" value="F:tyrosine-based site-specific recombinase activity"/>
    <property type="evidence" value="ECO:0007669"/>
    <property type="project" value="UniProtKB-UniRule"/>
</dbReference>
<dbReference type="InterPro" id="IPR044068">
    <property type="entry name" value="CB"/>
</dbReference>
<gene>
    <name evidence="10" type="primary">xerC</name>
    <name evidence="13" type="ORF">SAMN02745213_00866</name>
</gene>
<dbReference type="EMBL" id="FUXX01000010">
    <property type="protein sequence ID" value="SKA60317.1"/>
    <property type="molecule type" value="Genomic_DNA"/>
</dbReference>
<dbReference type="HAMAP" id="MF_01808">
    <property type="entry name" value="Recomb_XerC_XerD"/>
    <property type="match status" value="1"/>
</dbReference>
<dbReference type="STRING" id="83771.SAMN02910357_01777"/>
<dbReference type="Pfam" id="PF02899">
    <property type="entry name" value="Phage_int_SAM_1"/>
    <property type="match status" value="1"/>
</dbReference>
<evidence type="ECO:0000256" key="7">
    <source>
        <dbReference type="ARBA" id="ARBA00023125"/>
    </source>
</evidence>
<accession>A0A1T4V5U5</accession>
<proteinExistence type="inferred from homology"/>
<evidence type="ECO:0000256" key="4">
    <source>
        <dbReference type="ARBA" id="ARBA00022618"/>
    </source>
</evidence>
<reference evidence="14" key="1">
    <citation type="submission" date="2017-02" db="EMBL/GenBank/DDBJ databases">
        <authorList>
            <person name="Varghese N."/>
            <person name="Submissions S."/>
        </authorList>
    </citation>
    <scope>NUCLEOTIDE SEQUENCE [LARGE SCALE GENOMIC DNA]</scope>
    <source>
        <strain evidence="14">DSM 3072</strain>
    </source>
</reference>
<keyword evidence="5 10" id="KW-0159">Chromosome partition</keyword>
<dbReference type="GO" id="GO:0005737">
    <property type="term" value="C:cytoplasm"/>
    <property type="evidence" value="ECO:0007669"/>
    <property type="project" value="UniProtKB-SubCell"/>
</dbReference>
<dbReference type="PROSITE" id="PS51898">
    <property type="entry name" value="TYR_RECOMBINASE"/>
    <property type="match status" value="1"/>
</dbReference>
<dbReference type="NCBIfam" id="TIGR02225">
    <property type="entry name" value="recomb_XerD"/>
    <property type="match status" value="1"/>
</dbReference>
<dbReference type="SUPFAM" id="SSF56349">
    <property type="entry name" value="DNA breaking-rejoining enzymes"/>
    <property type="match status" value="1"/>
</dbReference>
<feature type="active site" evidence="10">
    <location>
        <position position="244"/>
    </location>
</feature>
<dbReference type="InterPro" id="IPR023009">
    <property type="entry name" value="Tyrosine_recombinase_XerC/XerD"/>
</dbReference>
<evidence type="ECO:0000256" key="9">
    <source>
        <dbReference type="ARBA" id="ARBA00023306"/>
    </source>
</evidence>
<evidence type="ECO:0000256" key="10">
    <source>
        <dbReference type="HAMAP-Rule" id="MF_01808"/>
    </source>
</evidence>
<evidence type="ECO:0000256" key="2">
    <source>
        <dbReference type="ARBA" id="ARBA00010450"/>
    </source>
</evidence>
<dbReference type="Proteomes" id="UP000242432">
    <property type="component" value="Unassembled WGS sequence"/>
</dbReference>
<feature type="domain" description="Core-binding (CB)" evidence="12">
    <location>
        <begin position="4"/>
        <end position="87"/>
    </location>
</feature>
<evidence type="ECO:0000256" key="8">
    <source>
        <dbReference type="ARBA" id="ARBA00023172"/>
    </source>
</evidence>
<keyword evidence="8 10" id="KW-0233">DNA recombination</keyword>
<feature type="active site" evidence="10">
    <location>
        <position position="148"/>
    </location>
</feature>
<comment type="subcellular location">
    <subcellularLocation>
        <location evidence="1 10">Cytoplasm</location>
    </subcellularLocation>
</comment>
<protein>
    <recommendedName>
        <fullName evidence="10">Tyrosine recombinase XerC</fullName>
    </recommendedName>
</protein>